<name>A0A410FVS1_BIPS1</name>
<organism evidence="11 12">
    <name type="scientific">Bipolaricaulis sibiricus</name>
    <dbReference type="NCBI Taxonomy" id="2501609"/>
    <lineage>
        <taxon>Bacteria</taxon>
        <taxon>Candidatus Bipolaricaulota</taxon>
        <taxon>Candidatus Bipolaricaulia</taxon>
        <taxon>Candidatus Bipolaricaulales</taxon>
        <taxon>Candidatus Bipolaricaulaceae</taxon>
        <taxon>Candidatus Bipolaricaulis</taxon>
    </lineage>
</organism>
<dbReference type="Proteomes" id="UP000287233">
    <property type="component" value="Chromosome"/>
</dbReference>
<comment type="function">
    <text evidence="8">Ligates lysine onto the cytidine present at position 34 of the AUA codon-specific tRNA(Ile) that contains the anticodon CAU, in an ATP-dependent manner. Cytidine is converted to lysidine, thus changing the amino acid specificity of the tRNA from methionine to isoleucine.</text>
</comment>
<comment type="similarity">
    <text evidence="8">Belongs to the tRNA(Ile)-lysidine synthase family.</text>
</comment>
<sequence>MEPGGGRTHNAAMLDKVREAIRRYELVRPGTRVLAAVSGGADSMALLHALHRLRDELALTLTVAHLDHGIRPDTADDLAVVRAASGELGLPLLYERVDVPARAREKRLNLEQAARLARREFLERAAIEAGAERIALGHTRTDVTETVLLHLLRGAGPRGLRGVLPCTPPYVRPLILVSRDETRAFCQAEGISFRDDPTNDDRRLVRNAIRLEVLPILARFNPQAEAALARAGRLCADAEEALAWTADLVVAEVAREGGLALDLLRNLPPSVQALAVRRAAEAAGAAPEERHVGQVLDAVAVGRGEVYLPGGVTARIGSGILSFDSIAGSPVRDQVWELVRSERSSNLPRPPHPRSRSPRSGGPGQEKRPPGEPAAPPAAELSLRSSVPLLPADASGAEVRVEELGWVFRVSLLPRPESLVSPNRLVAYFDPRRIVPPLVVRAVRPGDRLWPLGMDGTKRVGDLLMEARVPRWERARWPVIADGRGVAWVVGVRTSDDHRVMPDATEVLAVEARRL</sequence>
<evidence type="ECO:0000256" key="9">
    <source>
        <dbReference type="SAM" id="MobiDB-lite"/>
    </source>
</evidence>
<dbReference type="InterPro" id="IPR011063">
    <property type="entry name" value="TilS/TtcA_N"/>
</dbReference>
<dbReference type="PANTHER" id="PTHR43033:SF1">
    <property type="entry name" value="TRNA(ILE)-LYSIDINE SYNTHASE-RELATED"/>
    <property type="match status" value="1"/>
</dbReference>
<keyword evidence="4 8" id="KW-0819">tRNA processing</keyword>
<dbReference type="EMBL" id="CP034928">
    <property type="protein sequence ID" value="QAA77010.1"/>
    <property type="molecule type" value="Genomic_DNA"/>
</dbReference>
<dbReference type="NCBIfam" id="TIGR02432">
    <property type="entry name" value="lysidine_TilS_N"/>
    <property type="match status" value="1"/>
</dbReference>
<evidence type="ECO:0000256" key="5">
    <source>
        <dbReference type="ARBA" id="ARBA00022741"/>
    </source>
</evidence>
<dbReference type="CDD" id="cd01992">
    <property type="entry name" value="TilS_N"/>
    <property type="match status" value="1"/>
</dbReference>
<protein>
    <recommendedName>
        <fullName evidence="8">tRNA(Ile)-lysidine synthase</fullName>
        <ecNumber evidence="8">6.3.4.19</ecNumber>
    </recommendedName>
    <alternativeName>
        <fullName evidence="8">tRNA(Ile)-2-lysyl-cytidine synthase</fullName>
    </alternativeName>
    <alternativeName>
        <fullName evidence="8">tRNA(Ile)-lysidine synthetase</fullName>
    </alternativeName>
</protein>
<dbReference type="InterPro" id="IPR012796">
    <property type="entry name" value="Lysidine-tRNA-synth_C"/>
</dbReference>
<evidence type="ECO:0000256" key="6">
    <source>
        <dbReference type="ARBA" id="ARBA00022840"/>
    </source>
</evidence>
<evidence type="ECO:0000256" key="7">
    <source>
        <dbReference type="ARBA" id="ARBA00048539"/>
    </source>
</evidence>
<dbReference type="Pfam" id="PF11734">
    <property type="entry name" value="TilS_C"/>
    <property type="match status" value="1"/>
</dbReference>
<dbReference type="Gene3D" id="3.40.50.620">
    <property type="entry name" value="HUPs"/>
    <property type="match status" value="1"/>
</dbReference>
<reference evidence="12" key="1">
    <citation type="submission" date="2018-12" db="EMBL/GenBank/DDBJ databases">
        <title>Complete genome sequence of an uncultured bacterium of the candidate phylum Bipolaricaulota.</title>
        <authorList>
            <person name="Kadnikov V.V."/>
            <person name="Mardanov A.V."/>
            <person name="Beletsky A.V."/>
            <person name="Frank Y.A."/>
            <person name="Karnachuk O.V."/>
            <person name="Ravin N.V."/>
        </authorList>
    </citation>
    <scope>NUCLEOTIDE SEQUENCE [LARGE SCALE GENOMIC DNA]</scope>
</reference>
<gene>
    <name evidence="8" type="primary">tilS</name>
    <name evidence="11" type="ORF">BIP78_1244</name>
</gene>
<feature type="region of interest" description="Disordered" evidence="9">
    <location>
        <begin position="342"/>
        <end position="379"/>
    </location>
</feature>
<dbReference type="SMART" id="SM00977">
    <property type="entry name" value="TilS_C"/>
    <property type="match status" value="1"/>
</dbReference>
<dbReference type="InterPro" id="IPR012795">
    <property type="entry name" value="tRNA_Ile_lys_synt_N"/>
</dbReference>
<evidence type="ECO:0000313" key="12">
    <source>
        <dbReference type="Proteomes" id="UP000287233"/>
    </source>
</evidence>
<dbReference type="NCBIfam" id="TIGR02433">
    <property type="entry name" value="lysidine_TilS_C"/>
    <property type="match status" value="1"/>
</dbReference>
<evidence type="ECO:0000259" key="10">
    <source>
        <dbReference type="SMART" id="SM00977"/>
    </source>
</evidence>
<dbReference type="KEGG" id="bih:BIP78_1244"/>
<dbReference type="GO" id="GO:0005737">
    <property type="term" value="C:cytoplasm"/>
    <property type="evidence" value="ECO:0007669"/>
    <property type="project" value="UniProtKB-SubCell"/>
</dbReference>
<keyword evidence="5 8" id="KW-0547">Nucleotide-binding</keyword>
<dbReference type="GO" id="GO:0006400">
    <property type="term" value="P:tRNA modification"/>
    <property type="evidence" value="ECO:0007669"/>
    <property type="project" value="UniProtKB-UniRule"/>
</dbReference>
<comment type="catalytic activity">
    <reaction evidence="7 8">
        <text>cytidine(34) in tRNA(Ile2) + L-lysine + ATP = lysidine(34) in tRNA(Ile2) + AMP + diphosphate + H(+)</text>
        <dbReference type="Rhea" id="RHEA:43744"/>
        <dbReference type="Rhea" id="RHEA-COMP:10625"/>
        <dbReference type="Rhea" id="RHEA-COMP:10670"/>
        <dbReference type="ChEBI" id="CHEBI:15378"/>
        <dbReference type="ChEBI" id="CHEBI:30616"/>
        <dbReference type="ChEBI" id="CHEBI:32551"/>
        <dbReference type="ChEBI" id="CHEBI:33019"/>
        <dbReference type="ChEBI" id="CHEBI:82748"/>
        <dbReference type="ChEBI" id="CHEBI:83665"/>
        <dbReference type="ChEBI" id="CHEBI:456215"/>
        <dbReference type="EC" id="6.3.4.19"/>
    </reaction>
</comment>
<evidence type="ECO:0000256" key="1">
    <source>
        <dbReference type="ARBA" id="ARBA00004496"/>
    </source>
</evidence>
<dbReference type="HAMAP" id="MF_01161">
    <property type="entry name" value="tRNA_Ile_lys_synt"/>
    <property type="match status" value="1"/>
</dbReference>
<dbReference type="InterPro" id="IPR012094">
    <property type="entry name" value="tRNA_Ile_lys_synt"/>
</dbReference>
<dbReference type="GO" id="GO:0005524">
    <property type="term" value="F:ATP binding"/>
    <property type="evidence" value="ECO:0007669"/>
    <property type="project" value="UniProtKB-UniRule"/>
</dbReference>
<evidence type="ECO:0000256" key="2">
    <source>
        <dbReference type="ARBA" id="ARBA00022490"/>
    </source>
</evidence>
<evidence type="ECO:0000256" key="8">
    <source>
        <dbReference type="HAMAP-Rule" id="MF_01161"/>
    </source>
</evidence>
<dbReference type="EC" id="6.3.4.19" evidence="8"/>
<dbReference type="InterPro" id="IPR015262">
    <property type="entry name" value="tRNA_Ile_lys_synt_subst-bd"/>
</dbReference>
<evidence type="ECO:0000256" key="4">
    <source>
        <dbReference type="ARBA" id="ARBA00022694"/>
    </source>
</evidence>
<dbReference type="GO" id="GO:0032267">
    <property type="term" value="F:tRNA(Ile)-lysidine synthase activity"/>
    <property type="evidence" value="ECO:0007669"/>
    <property type="project" value="UniProtKB-EC"/>
</dbReference>
<dbReference type="Pfam" id="PF09179">
    <property type="entry name" value="TilS"/>
    <property type="match status" value="1"/>
</dbReference>
<keyword evidence="2 8" id="KW-0963">Cytoplasm</keyword>
<keyword evidence="3 8" id="KW-0436">Ligase</keyword>
<dbReference type="Pfam" id="PF01171">
    <property type="entry name" value="ATP_bind_3"/>
    <property type="match status" value="1"/>
</dbReference>
<accession>A0A410FVS1</accession>
<feature type="binding site" evidence="8">
    <location>
        <begin position="38"/>
        <end position="43"/>
    </location>
    <ligand>
        <name>ATP</name>
        <dbReference type="ChEBI" id="CHEBI:30616"/>
    </ligand>
</feature>
<evidence type="ECO:0000256" key="3">
    <source>
        <dbReference type="ARBA" id="ARBA00022598"/>
    </source>
</evidence>
<feature type="domain" description="Lysidine-tRNA(Ile) synthetase C-terminal" evidence="10">
    <location>
        <begin position="438"/>
        <end position="510"/>
    </location>
</feature>
<dbReference type="SUPFAM" id="SSF52402">
    <property type="entry name" value="Adenine nucleotide alpha hydrolases-like"/>
    <property type="match status" value="1"/>
</dbReference>
<dbReference type="PANTHER" id="PTHR43033">
    <property type="entry name" value="TRNA(ILE)-LYSIDINE SYNTHASE-RELATED"/>
    <property type="match status" value="1"/>
</dbReference>
<comment type="domain">
    <text evidence="8">The N-terminal region contains the highly conserved SGGXDS motif, predicted to be a P-loop motif involved in ATP binding.</text>
</comment>
<dbReference type="AlphaFoldDB" id="A0A410FVS1"/>
<dbReference type="SUPFAM" id="SSF56037">
    <property type="entry name" value="PheT/TilS domain"/>
    <property type="match status" value="1"/>
</dbReference>
<keyword evidence="6 8" id="KW-0067">ATP-binding</keyword>
<comment type="subcellular location">
    <subcellularLocation>
        <location evidence="1 8">Cytoplasm</location>
    </subcellularLocation>
</comment>
<dbReference type="SUPFAM" id="SSF82829">
    <property type="entry name" value="MesJ substrate recognition domain-like"/>
    <property type="match status" value="1"/>
</dbReference>
<dbReference type="InterPro" id="IPR014729">
    <property type="entry name" value="Rossmann-like_a/b/a_fold"/>
</dbReference>
<proteinExistence type="inferred from homology"/>
<evidence type="ECO:0000313" key="11">
    <source>
        <dbReference type="EMBL" id="QAA77010.1"/>
    </source>
</evidence>